<dbReference type="EMBL" id="JBHMAG010000017">
    <property type="protein sequence ID" value="MFB9755009.1"/>
    <property type="molecule type" value="Genomic_DNA"/>
</dbReference>
<evidence type="ECO:0000256" key="7">
    <source>
        <dbReference type="RuleBase" id="RU363032"/>
    </source>
</evidence>
<keyword evidence="3" id="KW-1003">Cell membrane</keyword>
<evidence type="ECO:0000259" key="9">
    <source>
        <dbReference type="PROSITE" id="PS50928"/>
    </source>
</evidence>
<name>A0ABV5W361_9BACL</name>
<gene>
    <name evidence="10" type="ORF">ACFFNY_25830</name>
</gene>
<keyword evidence="5 7" id="KW-1133">Transmembrane helix</keyword>
<dbReference type="InterPro" id="IPR050809">
    <property type="entry name" value="UgpAE/MalFG_permease"/>
</dbReference>
<dbReference type="Proteomes" id="UP001589619">
    <property type="component" value="Unassembled WGS sequence"/>
</dbReference>
<keyword evidence="2 7" id="KW-0813">Transport</keyword>
<evidence type="ECO:0000313" key="11">
    <source>
        <dbReference type="Proteomes" id="UP001589619"/>
    </source>
</evidence>
<dbReference type="Gene3D" id="1.10.3720.10">
    <property type="entry name" value="MetI-like"/>
    <property type="match status" value="1"/>
</dbReference>
<feature type="transmembrane region" description="Helical" evidence="7">
    <location>
        <begin position="183"/>
        <end position="209"/>
    </location>
</feature>
<accession>A0ABV5W361</accession>
<dbReference type="CDD" id="cd06261">
    <property type="entry name" value="TM_PBP2"/>
    <property type="match status" value="1"/>
</dbReference>
<keyword evidence="4 7" id="KW-0812">Transmembrane</keyword>
<feature type="transmembrane region" description="Helical" evidence="7">
    <location>
        <begin position="143"/>
        <end position="163"/>
    </location>
</feature>
<dbReference type="PANTHER" id="PTHR43227:SF11">
    <property type="entry name" value="BLL4140 PROTEIN"/>
    <property type="match status" value="1"/>
</dbReference>
<evidence type="ECO:0000256" key="5">
    <source>
        <dbReference type="ARBA" id="ARBA00022989"/>
    </source>
</evidence>
<organism evidence="10 11">
    <name type="scientific">Paenibacillus hodogayensis</name>
    <dbReference type="NCBI Taxonomy" id="279208"/>
    <lineage>
        <taxon>Bacteria</taxon>
        <taxon>Bacillati</taxon>
        <taxon>Bacillota</taxon>
        <taxon>Bacilli</taxon>
        <taxon>Bacillales</taxon>
        <taxon>Paenibacillaceae</taxon>
        <taxon>Paenibacillus</taxon>
    </lineage>
</organism>
<evidence type="ECO:0000256" key="8">
    <source>
        <dbReference type="SAM" id="MobiDB-lite"/>
    </source>
</evidence>
<comment type="caution">
    <text evidence="10">The sequence shown here is derived from an EMBL/GenBank/DDBJ whole genome shotgun (WGS) entry which is preliminary data.</text>
</comment>
<proteinExistence type="inferred from homology"/>
<feature type="region of interest" description="Disordered" evidence="8">
    <location>
        <begin position="9"/>
        <end position="28"/>
    </location>
</feature>
<dbReference type="InterPro" id="IPR000515">
    <property type="entry name" value="MetI-like"/>
</dbReference>
<dbReference type="PROSITE" id="PS50928">
    <property type="entry name" value="ABC_TM1"/>
    <property type="match status" value="1"/>
</dbReference>
<feature type="transmembrane region" description="Helical" evidence="7">
    <location>
        <begin position="38"/>
        <end position="55"/>
    </location>
</feature>
<keyword evidence="11" id="KW-1185">Reference proteome</keyword>
<dbReference type="RefSeq" id="WP_344909048.1">
    <property type="nucleotide sequence ID" value="NZ_BAAAYO010000007.1"/>
</dbReference>
<evidence type="ECO:0000256" key="1">
    <source>
        <dbReference type="ARBA" id="ARBA00004651"/>
    </source>
</evidence>
<sequence length="325" mass="37034">MDQIAERLAKAPTEEAAPHAGPGNKAGWRRSWRRDKTLYLLLVPVAIYFLLFKYAPLFGEVMAFKNYRLSEGIWNSPWVGLEQFRKLFTSRDFWQILRNTLLLNVYNLVFAFPVPIALALMLNELRKEWYKRLLQNLLYIPHFMSWIVLGSIVIALLSPSTGIVNALLKLLGFEPIYFMASPVWWPVAFVGSSIWREAGFGTILYLAAMSSIDPHLYEAAAMDGARKWRQIWHVTLPGIRSTMAILLVLQMGRMMDVGFEQIYALQNSAVTGVSEVISTYVYKRGIVGLQYSYTTALGLFQSVVSLILVVTVNRLIRAMGERGLW</sequence>
<reference evidence="10 11" key="1">
    <citation type="submission" date="2024-09" db="EMBL/GenBank/DDBJ databases">
        <authorList>
            <person name="Sun Q."/>
            <person name="Mori K."/>
        </authorList>
    </citation>
    <scope>NUCLEOTIDE SEQUENCE [LARGE SCALE GENOMIC DNA]</scope>
    <source>
        <strain evidence="10 11">JCM 12520</strain>
    </source>
</reference>
<feature type="transmembrane region" description="Helical" evidence="7">
    <location>
        <begin position="101"/>
        <end position="122"/>
    </location>
</feature>
<keyword evidence="6 7" id="KW-0472">Membrane</keyword>
<dbReference type="InterPro" id="IPR035906">
    <property type="entry name" value="MetI-like_sf"/>
</dbReference>
<dbReference type="PANTHER" id="PTHR43227">
    <property type="entry name" value="BLL4140 PROTEIN"/>
    <property type="match status" value="1"/>
</dbReference>
<comment type="similarity">
    <text evidence="7">Belongs to the binding-protein-dependent transport system permease family.</text>
</comment>
<evidence type="ECO:0000256" key="2">
    <source>
        <dbReference type="ARBA" id="ARBA00022448"/>
    </source>
</evidence>
<evidence type="ECO:0000256" key="4">
    <source>
        <dbReference type="ARBA" id="ARBA00022692"/>
    </source>
</evidence>
<evidence type="ECO:0000313" key="10">
    <source>
        <dbReference type="EMBL" id="MFB9755009.1"/>
    </source>
</evidence>
<dbReference type="Pfam" id="PF00528">
    <property type="entry name" value="BPD_transp_1"/>
    <property type="match status" value="1"/>
</dbReference>
<dbReference type="SUPFAM" id="SSF161098">
    <property type="entry name" value="MetI-like"/>
    <property type="match status" value="1"/>
</dbReference>
<feature type="transmembrane region" description="Helical" evidence="7">
    <location>
        <begin position="230"/>
        <end position="249"/>
    </location>
</feature>
<evidence type="ECO:0000256" key="3">
    <source>
        <dbReference type="ARBA" id="ARBA00022475"/>
    </source>
</evidence>
<protein>
    <submittedName>
        <fullName evidence="10">ABC transporter permease</fullName>
    </submittedName>
</protein>
<evidence type="ECO:0000256" key="6">
    <source>
        <dbReference type="ARBA" id="ARBA00023136"/>
    </source>
</evidence>
<feature type="domain" description="ABC transmembrane type-1" evidence="9">
    <location>
        <begin position="97"/>
        <end position="312"/>
    </location>
</feature>
<feature type="transmembrane region" description="Helical" evidence="7">
    <location>
        <begin position="291"/>
        <end position="312"/>
    </location>
</feature>
<comment type="subcellular location">
    <subcellularLocation>
        <location evidence="1 7">Cell membrane</location>
        <topology evidence="1 7">Multi-pass membrane protein</topology>
    </subcellularLocation>
</comment>